<dbReference type="EMBL" id="JAJBZG010000001">
    <property type="protein sequence ID" value="MCB7480246.1"/>
    <property type="molecule type" value="Genomic_DNA"/>
</dbReference>
<sequence>MKSETLTFYLLVVLFTTSCSKDSSTDCDNPVDCLPEMTQTGANTAGCLVNGKILTPGGQSLNSGSVLKAQYNFYQGSYLFGLSIRNRGEKNRMLNIEIRNQKLIAGETYSLQNNSSSSFASYRNGILGGYITNNERTGEIYISFIDSERNIISGTFHFDAENNEGEVIEVRQGRFDVKYY</sequence>
<proteinExistence type="predicted"/>
<organism evidence="1 2">
    <name type="scientific">Christiangramia sediminis</name>
    <dbReference type="NCBI Taxonomy" id="2881336"/>
    <lineage>
        <taxon>Bacteria</taxon>
        <taxon>Pseudomonadati</taxon>
        <taxon>Bacteroidota</taxon>
        <taxon>Flavobacteriia</taxon>
        <taxon>Flavobacteriales</taxon>
        <taxon>Flavobacteriaceae</taxon>
        <taxon>Christiangramia</taxon>
    </lineage>
</organism>
<dbReference type="InterPro" id="IPR046219">
    <property type="entry name" value="DUF6252"/>
</dbReference>
<protein>
    <submittedName>
        <fullName evidence="1">DUF6252 family protein</fullName>
    </submittedName>
</protein>
<accession>A0A9X1RVL9</accession>
<comment type="caution">
    <text evidence="1">The sequence shown here is derived from an EMBL/GenBank/DDBJ whole genome shotgun (WGS) entry which is preliminary data.</text>
</comment>
<dbReference type="Pfam" id="PF19765">
    <property type="entry name" value="DUF6252"/>
    <property type="match status" value="1"/>
</dbReference>
<dbReference type="PROSITE" id="PS51257">
    <property type="entry name" value="PROKAR_LIPOPROTEIN"/>
    <property type="match status" value="1"/>
</dbReference>
<gene>
    <name evidence="1" type="ORF">LGQ90_03120</name>
</gene>
<dbReference type="AlphaFoldDB" id="A0A9X1RVL9"/>
<keyword evidence="2" id="KW-1185">Reference proteome</keyword>
<name>A0A9X1RVL9_9FLAO</name>
<reference evidence="1" key="1">
    <citation type="submission" date="2021-10" db="EMBL/GenBank/DDBJ databases">
        <title>Gramella sp. ASW11-100T, isolated from marine sediment.</title>
        <authorList>
            <person name="Xia C."/>
        </authorList>
    </citation>
    <scope>NUCLEOTIDE SEQUENCE</scope>
    <source>
        <strain evidence="1">ASW11-100</strain>
    </source>
</reference>
<dbReference type="RefSeq" id="WP_229338013.1">
    <property type="nucleotide sequence ID" value="NZ_JAJBZG010000001.1"/>
</dbReference>
<dbReference type="Proteomes" id="UP001139414">
    <property type="component" value="Unassembled WGS sequence"/>
</dbReference>
<evidence type="ECO:0000313" key="1">
    <source>
        <dbReference type="EMBL" id="MCB7480246.1"/>
    </source>
</evidence>
<evidence type="ECO:0000313" key="2">
    <source>
        <dbReference type="Proteomes" id="UP001139414"/>
    </source>
</evidence>